<dbReference type="Pfam" id="PF20511">
    <property type="entry name" value="PMI_typeI_cat"/>
    <property type="match status" value="1"/>
</dbReference>
<keyword evidence="3 7" id="KW-0413">Isomerase</keyword>
<accession>A0A1D2YVQ8</accession>
<feature type="domain" description="Phosphomannose isomerase type I catalytic" evidence="6">
    <location>
        <begin position="13"/>
        <end position="104"/>
    </location>
</feature>
<dbReference type="GO" id="GO:0004476">
    <property type="term" value="F:mannose-6-phosphate isomerase activity"/>
    <property type="evidence" value="ECO:0007669"/>
    <property type="project" value="UniProtKB-UniRule"/>
</dbReference>
<feature type="binding site" evidence="4">
    <location>
        <position position="172"/>
    </location>
    <ligand>
        <name>Zn(2+)</name>
        <dbReference type="ChEBI" id="CHEBI:29105"/>
    </ligand>
</feature>
<reference evidence="7 8" key="1">
    <citation type="submission" date="2016-09" db="EMBL/GenBank/DDBJ databases">
        <title>Draft genome sequence for the type strain of Vulcanibacillus modesticaldus BR, a strictly anaerobic, moderately thermophilic, and nitrate-reducing bacterium from deep sea-hydrothermal vents of the Mid-Atlantic Ridge.</title>
        <authorList>
            <person name="Abin C.A."/>
            <person name="Hollibaugh J.T."/>
        </authorList>
    </citation>
    <scope>NUCLEOTIDE SEQUENCE [LARGE SCALE GENOMIC DNA]</scope>
    <source>
        <strain evidence="7 8">BR</strain>
    </source>
</reference>
<dbReference type="EMBL" id="MIJF01000013">
    <property type="protein sequence ID" value="OEF99800.1"/>
    <property type="molecule type" value="Genomic_DNA"/>
</dbReference>
<dbReference type="EC" id="5.3.1.8" evidence="3"/>
<feature type="active site" evidence="5">
    <location>
        <position position="192"/>
    </location>
</feature>
<keyword evidence="2 3" id="KW-0862">Zinc</keyword>
<dbReference type="CDD" id="cd07010">
    <property type="entry name" value="cupin_PMI_type_I_N_bac"/>
    <property type="match status" value="1"/>
</dbReference>
<keyword evidence="8" id="KW-1185">Reference proteome</keyword>
<dbReference type="STRING" id="337097.BHF71_01085"/>
<name>A0A1D2YVQ8_9BACI</name>
<dbReference type="InterPro" id="IPR011051">
    <property type="entry name" value="RmlC_Cupin_sf"/>
</dbReference>
<organism evidence="7 8">
    <name type="scientific">Vulcanibacillus modesticaldus</name>
    <dbReference type="NCBI Taxonomy" id="337097"/>
    <lineage>
        <taxon>Bacteria</taxon>
        <taxon>Bacillati</taxon>
        <taxon>Bacillota</taxon>
        <taxon>Bacilli</taxon>
        <taxon>Bacillales</taxon>
        <taxon>Bacillaceae</taxon>
        <taxon>Vulcanibacillus</taxon>
    </lineage>
</organism>
<dbReference type="PANTHER" id="PTHR42742">
    <property type="entry name" value="TRANSCRIPTIONAL REPRESSOR MPRA"/>
    <property type="match status" value="1"/>
</dbReference>
<comment type="similarity">
    <text evidence="3">Belongs to the mannose-6-phosphate isomerase type 1 family.</text>
</comment>
<dbReference type="PANTHER" id="PTHR42742:SF3">
    <property type="entry name" value="FRUCTOKINASE"/>
    <property type="match status" value="1"/>
</dbReference>
<evidence type="ECO:0000313" key="7">
    <source>
        <dbReference type="EMBL" id="OEF99800.1"/>
    </source>
</evidence>
<dbReference type="PIRSF" id="PIRSF036894">
    <property type="entry name" value="PMI_Firm_short"/>
    <property type="match status" value="1"/>
</dbReference>
<evidence type="ECO:0000259" key="6">
    <source>
        <dbReference type="Pfam" id="PF20511"/>
    </source>
</evidence>
<sequence>MLFYPVKFAAIPKERIWGGNKLKALFKEKSEEPIGEYWVLSGHPNGTSIVVNGELKGKSLVDLTKQYPEVFLGNSPQDRFPLLIKFIEANDDLSVQVHPDDNYALKVEGDYGKTEAWYILGAKENGQVIFGHHFKNKEEYKSAIENKQIKDFLNYQKIEEDQLLYIPSGTIHALLSGTILIEVQQTSDITYRVYDWDRVDKNGKGRELHIEKAADVINYTDQTTQDETRHSIVATDSISHEQLVKSDYFVIEKIILENTAYQLQLGKEGNPDVLIIAEGEGTLIAGQEIETIALQAGDTLLVPTTIKNYEIQTKSKIKILRTYY</sequence>
<evidence type="ECO:0000313" key="8">
    <source>
        <dbReference type="Proteomes" id="UP000243739"/>
    </source>
</evidence>
<comment type="caution">
    <text evidence="7">The sequence shown here is derived from an EMBL/GenBank/DDBJ whole genome shotgun (WGS) entry which is preliminary data.</text>
</comment>
<dbReference type="SUPFAM" id="SSF51182">
    <property type="entry name" value="RmlC-like cupins"/>
    <property type="match status" value="1"/>
</dbReference>
<dbReference type="GO" id="GO:0008270">
    <property type="term" value="F:zinc ion binding"/>
    <property type="evidence" value="ECO:0007669"/>
    <property type="project" value="UniProtKB-UniRule"/>
</dbReference>
<feature type="binding site" evidence="4">
    <location>
        <position position="115"/>
    </location>
    <ligand>
        <name>Zn(2+)</name>
        <dbReference type="ChEBI" id="CHEBI:29105"/>
    </ligand>
</feature>
<keyword evidence="1 3" id="KW-0479">Metal-binding</keyword>
<evidence type="ECO:0000256" key="2">
    <source>
        <dbReference type="ARBA" id="ARBA00022833"/>
    </source>
</evidence>
<comment type="cofactor">
    <cofactor evidence="4">
        <name>Zn(2+)</name>
        <dbReference type="ChEBI" id="CHEBI:29105"/>
    </cofactor>
    <text evidence="4">Binds 1 zinc ion per subunit.</text>
</comment>
<comment type="catalytic activity">
    <reaction evidence="3">
        <text>D-mannose 6-phosphate = D-fructose 6-phosphate</text>
        <dbReference type="Rhea" id="RHEA:12356"/>
        <dbReference type="ChEBI" id="CHEBI:58735"/>
        <dbReference type="ChEBI" id="CHEBI:61527"/>
        <dbReference type="EC" id="5.3.1.8"/>
    </reaction>
</comment>
<evidence type="ECO:0000256" key="5">
    <source>
        <dbReference type="PIRSR" id="PIRSR036894-2"/>
    </source>
</evidence>
<gene>
    <name evidence="7" type="ORF">BHF71_01085</name>
</gene>
<dbReference type="Proteomes" id="UP000243739">
    <property type="component" value="Unassembled WGS sequence"/>
</dbReference>
<proteinExistence type="inferred from homology"/>
<dbReference type="InterPro" id="IPR046457">
    <property type="entry name" value="PMI_typeI_cat"/>
</dbReference>
<feature type="binding site" evidence="4">
    <location>
        <position position="98"/>
    </location>
    <ligand>
        <name>Zn(2+)</name>
        <dbReference type="ChEBI" id="CHEBI:29105"/>
    </ligand>
</feature>
<dbReference type="InterPro" id="IPR014628">
    <property type="entry name" value="Man6P_isomerase_Firm_short"/>
</dbReference>
<evidence type="ECO:0000256" key="1">
    <source>
        <dbReference type="ARBA" id="ARBA00022723"/>
    </source>
</evidence>
<evidence type="ECO:0000256" key="4">
    <source>
        <dbReference type="PIRSR" id="PIRSR036894-1"/>
    </source>
</evidence>
<dbReference type="InterPro" id="IPR051804">
    <property type="entry name" value="Carb_Metab_Reg_Kinase/Isom"/>
</dbReference>
<dbReference type="GO" id="GO:0005975">
    <property type="term" value="P:carbohydrate metabolic process"/>
    <property type="evidence" value="ECO:0007669"/>
    <property type="project" value="UniProtKB-UniRule"/>
</dbReference>
<dbReference type="RefSeq" id="WP_069656287.1">
    <property type="nucleotide sequence ID" value="NZ_MIJF01000013.1"/>
</dbReference>
<dbReference type="InterPro" id="IPR014710">
    <property type="entry name" value="RmlC-like_jellyroll"/>
</dbReference>
<dbReference type="Gene3D" id="2.60.120.10">
    <property type="entry name" value="Jelly Rolls"/>
    <property type="match status" value="2"/>
</dbReference>
<protein>
    <recommendedName>
        <fullName evidence="3">Mannose-6-phosphate isomerase</fullName>
        <ecNumber evidence="3">5.3.1.8</ecNumber>
    </recommendedName>
</protein>
<dbReference type="OrthoDB" id="9808275at2"/>
<evidence type="ECO:0000256" key="3">
    <source>
        <dbReference type="PIRNR" id="PIRNR036894"/>
    </source>
</evidence>
<dbReference type="AlphaFoldDB" id="A0A1D2YVQ8"/>